<dbReference type="Proteomes" id="UP000704712">
    <property type="component" value="Unassembled WGS sequence"/>
</dbReference>
<organism evidence="1 2">
    <name type="scientific">Phytophthora infestans</name>
    <name type="common">Potato late blight agent</name>
    <name type="synonym">Botrytis infestans</name>
    <dbReference type="NCBI Taxonomy" id="4787"/>
    <lineage>
        <taxon>Eukaryota</taxon>
        <taxon>Sar</taxon>
        <taxon>Stramenopiles</taxon>
        <taxon>Oomycota</taxon>
        <taxon>Peronosporomycetes</taxon>
        <taxon>Peronosporales</taxon>
        <taxon>Peronosporaceae</taxon>
        <taxon>Phytophthora</taxon>
    </lineage>
</organism>
<gene>
    <name evidence="1" type="ORF">GN958_ATG23156</name>
</gene>
<dbReference type="EMBL" id="JAACNO010003229">
    <property type="protein sequence ID" value="KAF4127670.1"/>
    <property type="molecule type" value="Genomic_DNA"/>
</dbReference>
<name>A0A8S9THJ0_PHYIN</name>
<sequence>MIDSSPEVRFKSSGTKVNRASAATRVNDVRVDSTKIMEAVAREVTTTVVSNLGPRPGVMFADAADRDWVTNLSDRSSRADRATVHNKL</sequence>
<proteinExistence type="predicted"/>
<accession>A0A8S9THJ0</accession>
<reference evidence="1" key="1">
    <citation type="submission" date="2020-03" db="EMBL/GenBank/DDBJ databases">
        <title>Hybrid Assembly of Korean Phytophthora infestans isolates.</title>
        <authorList>
            <person name="Prokchorchik M."/>
            <person name="Lee Y."/>
            <person name="Seo J."/>
            <person name="Cho J.-H."/>
            <person name="Park Y.-E."/>
            <person name="Jang D.-C."/>
            <person name="Im J.-S."/>
            <person name="Choi J.-G."/>
            <person name="Park H.-J."/>
            <person name="Lee G.-B."/>
            <person name="Lee Y.-G."/>
            <person name="Hong S.-Y."/>
            <person name="Cho K."/>
            <person name="Sohn K.H."/>
        </authorList>
    </citation>
    <scope>NUCLEOTIDE SEQUENCE</scope>
    <source>
        <strain evidence="1">KR_2_A2</strain>
    </source>
</reference>
<evidence type="ECO:0000313" key="2">
    <source>
        <dbReference type="Proteomes" id="UP000704712"/>
    </source>
</evidence>
<protein>
    <submittedName>
        <fullName evidence="1">Uncharacterized protein</fullName>
    </submittedName>
</protein>
<comment type="caution">
    <text evidence="1">The sequence shown here is derived from an EMBL/GenBank/DDBJ whole genome shotgun (WGS) entry which is preliminary data.</text>
</comment>
<dbReference type="AlphaFoldDB" id="A0A8S9THJ0"/>
<evidence type="ECO:0000313" key="1">
    <source>
        <dbReference type="EMBL" id="KAF4127670.1"/>
    </source>
</evidence>